<keyword evidence="2" id="KW-1185">Reference proteome</keyword>
<name>A0A4R2Q2Q6_9RHOB</name>
<dbReference type="EMBL" id="SLXP01000002">
    <property type="protein sequence ID" value="TCP42962.1"/>
    <property type="molecule type" value="Genomic_DNA"/>
</dbReference>
<organism evidence="1 2">
    <name type="scientific">Rhodovulum marinum</name>
    <dbReference type="NCBI Taxonomy" id="320662"/>
    <lineage>
        <taxon>Bacteria</taxon>
        <taxon>Pseudomonadati</taxon>
        <taxon>Pseudomonadota</taxon>
        <taxon>Alphaproteobacteria</taxon>
        <taxon>Rhodobacterales</taxon>
        <taxon>Paracoccaceae</taxon>
        <taxon>Rhodovulum</taxon>
    </lineage>
</organism>
<dbReference type="Proteomes" id="UP000294835">
    <property type="component" value="Unassembled WGS sequence"/>
</dbReference>
<proteinExistence type="predicted"/>
<evidence type="ECO:0000313" key="2">
    <source>
        <dbReference type="Proteomes" id="UP000294835"/>
    </source>
</evidence>
<sequence length="89" mass="10325">MAAKTDSRFIQSVAPFDYVMSDYTWDLSKSSATPFSDFFGLPMVSRKASTTELNTDWPTPLSSFMYIPMISRRKPRMRLRTGKRFLSLR</sequence>
<protein>
    <submittedName>
        <fullName evidence="1">Uncharacterized protein</fullName>
    </submittedName>
</protein>
<dbReference type="RefSeq" id="WP_132460829.1">
    <property type="nucleotide sequence ID" value="NZ_SLXP01000002.1"/>
</dbReference>
<comment type="caution">
    <text evidence="1">The sequence shown here is derived from an EMBL/GenBank/DDBJ whole genome shotgun (WGS) entry which is preliminary data.</text>
</comment>
<dbReference type="OrthoDB" id="7869246at2"/>
<reference evidence="1 2" key="1">
    <citation type="submission" date="2019-03" db="EMBL/GenBank/DDBJ databases">
        <title>Genomic Encyclopedia of Type Strains, Phase IV (KMG-IV): sequencing the most valuable type-strain genomes for metagenomic binning, comparative biology and taxonomic classification.</title>
        <authorList>
            <person name="Goeker M."/>
        </authorList>
    </citation>
    <scope>NUCLEOTIDE SEQUENCE [LARGE SCALE GENOMIC DNA]</scope>
    <source>
        <strain evidence="1 2">DSM 18063</strain>
    </source>
</reference>
<dbReference type="AlphaFoldDB" id="A0A4R2Q2Q6"/>
<gene>
    <name evidence="1" type="ORF">EV662_102154</name>
</gene>
<evidence type="ECO:0000313" key="1">
    <source>
        <dbReference type="EMBL" id="TCP42962.1"/>
    </source>
</evidence>
<accession>A0A4R2Q2Q6</accession>